<keyword evidence="2" id="KW-0808">Transferase</keyword>
<dbReference type="PANTHER" id="PTHR12215:SF15">
    <property type="entry name" value="4'-PHOSPHOPANTETHEINYL TRANSFERASE SUPERFAMILY-RELATED"/>
    <property type="match status" value="1"/>
</dbReference>
<evidence type="ECO:0000256" key="2">
    <source>
        <dbReference type="ARBA" id="ARBA00022679"/>
    </source>
</evidence>
<dbReference type="SUPFAM" id="SSF56214">
    <property type="entry name" value="4'-phosphopantetheinyl transferase"/>
    <property type="match status" value="2"/>
</dbReference>
<keyword evidence="6" id="KW-1185">Reference proteome</keyword>
<dbReference type="InterPro" id="IPR037143">
    <property type="entry name" value="4-PPantetheinyl_Trfase_dom_sf"/>
</dbReference>
<feature type="domain" description="4'-phosphopantetheinyl transferase N-terminal" evidence="4">
    <location>
        <begin position="58"/>
        <end position="144"/>
    </location>
</feature>
<dbReference type="FunFam" id="3.90.470.20:FF:000011">
    <property type="entry name" value="Os08g0243100 protein"/>
    <property type="match status" value="1"/>
</dbReference>
<dbReference type="PANTHER" id="PTHR12215">
    <property type="entry name" value="PHOSPHOPANTETHEINE TRANSFERASE"/>
    <property type="match status" value="1"/>
</dbReference>
<sequence length="290" mass="33187">MSSMLCSKRPLMMNIYCFGRNLTTASCSLSPVQLPAQKEAHLWYVLPDEVKCPNLLNRCFEILSPCEKENVLRMRGEELKKSALLARALVRTTLARYQTNCQIDPKSLKFRKNNYGKPEVDWQYADDWNLPPLHFNISHTSSLIACGVTVGSPIGIDVEEKQRRLKNDILAFARRYYSPHEVEMLAHIEDPELRRHEFIKLWTLKEAYVKALGRGFSASPFNTFTIRLRDHMKEGIHVLPHVISKENEISAEPSGDLENLSSNWHFVLLELLGSHYAAVCIEKDSTNEGS</sequence>
<dbReference type="InterPro" id="IPR008278">
    <property type="entry name" value="4-PPantetheinyl_Trfase_dom"/>
</dbReference>
<comment type="caution">
    <text evidence="5">The sequence shown here is derived from an EMBL/GenBank/DDBJ whole genome shotgun (WGS) entry which is preliminary data.</text>
</comment>
<proteinExistence type="predicted"/>
<dbReference type="GO" id="GO:0008897">
    <property type="term" value="F:holo-[acyl-carrier-protein] synthase activity"/>
    <property type="evidence" value="ECO:0007669"/>
    <property type="project" value="UniProtKB-EC"/>
</dbReference>
<dbReference type="GO" id="GO:0005829">
    <property type="term" value="C:cytosol"/>
    <property type="evidence" value="ECO:0007669"/>
    <property type="project" value="TreeGrafter"/>
</dbReference>
<evidence type="ECO:0000256" key="1">
    <source>
        <dbReference type="ARBA" id="ARBA00013172"/>
    </source>
</evidence>
<gene>
    <name evidence="5" type="ORF">KIW84_062235</name>
</gene>
<dbReference type="AlphaFoldDB" id="A0A9D4W6Q5"/>
<dbReference type="GO" id="GO:0000287">
    <property type="term" value="F:magnesium ion binding"/>
    <property type="evidence" value="ECO:0007669"/>
    <property type="project" value="InterPro"/>
</dbReference>
<dbReference type="GO" id="GO:0019878">
    <property type="term" value="P:lysine biosynthetic process via aminoadipic acid"/>
    <property type="evidence" value="ECO:0007669"/>
    <property type="project" value="TreeGrafter"/>
</dbReference>
<feature type="domain" description="4'-phosphopantetheinyl transferase" evidence="3">
    <location>
        <begin position="153"/>
        <end position="239"/>
    </location>
</feature>
<dbReference type="FunFam" id="3.90.470.20:FF:000010">
    <property type="entry name" value="L-aminoadipate-semialdehyde dehydrogenase-phosphopantetheinyl transferase"/>
    <property type="match status" value="1"/>
</dbReference>
<dbReference type="InterPro" id="IPR055066">
    <property type="entry name" value="AASDHPPT_N"/>
</dbReference>
<accession>A0A9D4W6Q5</accession>
<dbReference type="EMBL" id="JAMSHJ010000006">
    <property type="protein sequence ID" value="KAI5395958.1"/>
    <property type="molecule type" value="Genomic_DNA"/>
</dbReference>
<evidence type="ECO:0000259" key="3">
    <source>
        <dbReference type="Pfam" id="PF01648"/>
    </source>
</evidence>
<evidence type="ECO:0000313" key="6">
    <source>
        <dbReference type="Proteomes" id="UP001058974"/>
    </source>
</evidence>
<dbReference type="EC" id="2.7.8.7" evidence="1"/>
<name>A0A9D4W6Q5_PEA</name>
<dbReference type="InterPro" id="IPR050559">
    <property type="entry name" value="P-Pant_transferase_sf"/>
</dbReference>
<dbReference type="Pfam" id="PF01648">
    <property type="entry name" value="ACPS"/>
    <property type="match status" value="1"/>
</dbReference>
<protein>
    <recommendedName>
        <fullName evidence="1">holo-[acyl-carrier-protein] synthase</fullName>
        <ecNumber evidence="1">2.7.8.7</ecNumber>
    </recommendedName>
</protein>
<evidence type="ECO:0000259" key="4">
    <source>
        <dbReference type="Pfam" id="PF22624"/>
    </source>
</evidence>
<dbReference type="Gene3D" id="3.90.470.20">
    <property type="entry name" value="4'-phosphopantetheinyl transferase domain"/>
    <property type="match status" value="2"/>
</dbReference>
<dbReference type="Gramene" id="Psat06G0223500-T2">
    <property type="protein sequence ID" value="KAI5395958.1"/>
    <property type="gene ID" value="KIW84_062235"/>
</dbReference>
<reference evidence="5 6" key="1">
    <citation type="journal article" date="2022" name="Nat. Genet.">
        <title>Improved pea reference genome and pan-genome highlight genomic features and evolutionary characteristics.</title>
        <authorList>
            <person name="Yang T."/>
            <person name="Liu R."/>
            <person name="Luo Y."/>
            <person name="Hu S."/>
            <person name="Wang D."/>
            <person name="Wang C."/>
            <person name="Pandey M.K."/>
            <person name="Ge S."/>
            <person name="Xu Q."/>
            <person name="Li N."/>
            <person name="Li G."/>
            <person name="Huang Y."/>
            <person name="Saxena R.K."/>
            <person name="Ji Y."/>
            <person name="Li M."/>
            <person name="Yan X."/>
            <person name="He Y."/>
            <person name="Liu Y."/>
            <person name="Wang X."/>
            <person name="Xiang C."/>
            <person name="Varshney R.K."/>
            <person name="Ding H."/>
            <person name="Gao S."/>
            <person name="Zong X."/>
        </authorList>
    </citation>
    <scope>NUCLEOTIDE SEQUENCE [LARGE SCALE GENOMIC DNA]</scope>
    <source>
        <strain evidence="5 6">cv. Zhongwan 6</strain>
    </source>
</reference>
<evidence type="ECO:0000313" key="5">
    <source>
        <dbReference type="EMBL" id="KAI5395958.1"/>
    </source>
</evidence>
<dbReference type="Proteomes" id="UP001058974">
    <property type="component" value="Chromosome 6"/>
</dbReference>
<organism evidence="5 6">
    <name type="scientific">Pisum sativum</name>
    <name type="common">Garden pea</name>
    <name type="synonym">Lathyrus oleraceus</name>
    <dbReference type="NCBI Taxonomy" id="3888"/>
    <lineage>
        <taxon>Eukaryota</taxon>
        <taxon>Viridiplantae</taxon>
        <taxon>Streptophyta</taxon>
        <taxon>Embryophyta</taxon>
        <taxon>Tracheophyta</taxon>
        <taxon>Spermatophyta</taxon>
        <taxon>Magnoliopsida</taxon>
        <taxon>eudicotyledons</taxon>
        <taxon>Gunneridae</taxon>
        <taxon>Pentapetalae</taxon>
        <taxon>rosids</taxon>
        <taxon>fabids</taxon>
        <taxon>Fabales</taxon>
        <taxon>Fabaceae</taxon>
        <taxon>Papilionoideae</taxon>
        <taxon>50 kb inversion clade</taxon>
        <taxon>NPAAA clade</taxon>
        <taxon>Hologalegina</taxon>
        <taxon>IRL clade</taxon>
        <taxon>Fabeae</taxon>
        <taxon>Lathyrus</taxon>
    </lineage>
</organism>
<dbReference type="Pfam" id="PF22624">
    <property type="entry name" value="AASDHPPT_N"/>
    <property type="match status" value="1"/>
</dbReference>